<keyword evidence="2" id="KW-1185">Reference proteome</keyword>
<reference evidence="1 2" key="1">
    <citation type="submission" date="2020-01" db="EMBL/GenBank/DDBJ databases">
        <title>The genomic epidemiology of tigecycline resistance gene tet(X) variants in a swine farm in China.</title>
        <authorList>
            <person name="Peng K."/>
            <person name="Li R."/>
        </authorList>
    </citation>
    <scope>NUCLEOTIDE SEQUENCE [LARGE SCALE GENOMIC DNA]</scope>
    <source>
        <strain evidence="1 2">ZN3</strain>
    </source>
</reference>
<evidence type="ECO:0000313" key="1">
    <source>
        <dbReference type="EMBL" id="QIF94445.1"/>
    </source>
</evidence>
<protein>
    <submittedName>
        <fullName evidence="1">Uncharacterized protein</fullName>
    </submittedName>
</protein>
<gene>
    <name evidence="1" type="ORF">GTH24_11285</name>
</gene>
<dbReference type="EMBL" id="CP047344">
    <property type="protein sequence ID" value="QIF94445.1"/>
    <property type="molecule type" value="Genomic_DNA"/>
</dbReference>
<accession>A0A6G6SIT2</accession>
<sequence length="100" mass="11409">MQGTNSTKSIQLEVLYMGKDCICVIFLKGPAPVSALQDIETQLLQDAEEYEMFTEHGTYQISVTRDNGEYDSCGRCEIAPYWDFDIQSFEPMPEEYYAGN</sequence>
<dbReference type="RefSeq" id="WP_164526427.1">
    <property type="nucleotide sequence ID" value="NZ_CP047344.1"/>
</dbReference>
<organism evidence="1 2">
    <name type="scientific">Proteus vulgaris</name>
    <dbReference type="NCBI Taxonomy" id="585"/>
    <lineage>
        <taxon>Bacteria</taxon>
        <taxon>Pseudomonadati</taxon>
        <taxon>Pseudomonadota</taxon>
        <taxon>Gammaproteobacteria</taxon>
        <taxon>Enterobacterales</taxon>
        <taxon>Morganellaceae</taxon>
        <taxon>Proteus</taxon>
    </lineage>
</organism>
<proteinExistence type="predicted"/>
<dbReference type="Proteomes" id="UP000503287">
    <property type="component" value="Chromosome"/>
</dbReference>
<name>A0A6G6SIT2_PROVU</name>
<dbReference type="AlphaFoldDB" id="A0A6G6SIT2"/>
<evidence type="ECO:0000313" key="2">
    <source>
        <dbReference type="Proteomes" id="UP000503287"/>
    </source>
</evidence>